<keyword evidence="6" id="KW-1185">Reference proteome</keyword>
<reference evidence="5" key="1">
    <citation type="submission" date="2021-06" db="EMBL/GenBank/DDBJ databases">
        <title>Elioraea tepida, sp. nov., a moderately thermophilic aerobic anoxygenic phototrophic bacterium isolated from an alkaline siliceous hot spring mat community in Yellowstone National Park, WY, USA.</title>
        <authorList>
            <person name="Saini M.K."/>
            <person name="Yoshida S."/>
            <person name="Sebastian A."/>
            <person name="Hirose S."/>
            <person name="Hara E."/>
            <person name="Tamaki H."/>
            <person name="Soulier N.T."/>
            <person name="Albert I."/>
            <person name="Hanada S."/>
            <person name="Bryant D.A."/>
            <person name="Tank M."/>
        </authorList>
    </citation>
    <scope>NUCLEOTIDE SEQUENCE</scope>
    <source>
        <strain evidence="5">MS-P2</strain>
    </source>
</reference>
<dbReference type="GO" id="GO:0005829">
    <property type="term" value="C:cytosol"/>
    <property type="evidence" value="ECO:0007669"/>
    <property type="project" value="TreeGrafter"/>
</dbReference>
<evidence type="ECO:0000256" key="2">
    <source>
        <dbReference type="ARBA" id="ARBA00006763"/>
    </source>
</evidence>
<dbReference type="InterPro" id="IPR031100">
    <property type="entry name" value="LOG_fam"/>
</dbReference>
<dbReference type="KEGG" id="elio:KO353_12550"/>
<dbReference type="GO" id="GO:0009691">
    <property type="term" value="P:cytokinin biosynthetic process"/>
    <property type="evidence" value="ECO:0007669"/>
    <property type="project" value="TreeGrafter"/>
</dbReference>
<dbReference type="EMBL" id="CP076448">
    <property type="protein sequence ID" value="QXM24099.1"/>
    <property type="molecule type" value="Genomic_DNA"/>
</dbReference>
<evidence type="ECO:0000313" key="5">
    <source>
        <dbReference type="EMBL" id="QXM24099.1"/>
    </source>
</evidence>
<proteinExistence type="inferred from homology"/>
<dbReference type="GO" id="GO:0008714">
    <property type="term" value="F:AMP nucleosidase activity"/>
    <property type="evidence" value="ECO:0007669"/>
    <property type="project" value="UniProtKB-EC"/>
</dbReference>
<dbReference type="PANTHER" id="PTHR31223">
    <property type="entry name" value="LOG FAMILY PROTEIN YJL055W"/>
    <property type="match status" value="1"/>
</dbReference>
<protein>
    <recommendedName>
        <fullName evidence="4">AMP nucleosidase</fullName>
        <ecNumber evidence="3">3.2.2.4</ecNumber>
    </recommendedName>
    <alternativeName>
        <fullName evidence="4">AMP nucleosidase</fullName>
    </alternativeName>
</protein>
<dbReference type="EC" id="3.2.2.4" evidence="3"/>
<comment type="similarity">
    <text evidence="2">Belongs to the LOG family.</text>
</comment>
<organism evidence="5 6">
    <name type="scientific">Elioraea tepida</name>
    <dbReference type="NCBI Taxonomy" id="2843330"/>
    <lineage>
        <taxon>Bacteria</taxon>
        <taxon>Pseudomonadati</taxon>
        <taxon>Pseudomonadota</taxon>
        <taxon>Alphaproteobacteria</taxon>
        <taxon>Acetobacterales</taxon>
        <taxon>Elioraeaceae</taxon>
        <taxon>Elioraea</taxon>
    </lineage>
</organism>
<accession>A0A975YIZ3</accession>
<evidence type="ECO:0000256" key="4">
    <source>
        <dbReference type="ARBA" id="ARBA00031983"/>
    </source>
</evidence>
<dbReference type="Proteomes" id="UP000694001">
    <property type="component" value="Chromosome"/>
</dbReference>
<comment type="catalytic activity">
    <reaction evidence="1">
        <text>AMP + H2O = D-ribose 5-phosphate + adenine</text>
        <dbReference type="Rhea" id="RHEA:20129"/>
        <dbReference type="ChEBI" id="CHEBI:15377"/>
        <dbReference type="ChEBI" id="CHEBI:16708"/>
        <dbReference type="ChEBI" id="CHEBI:78346"/>
        <dbReference type="ChEBI" id="CHEBI:456215"/>
        <dbReference type="EC" id="3.2.2.4"/>
    </reaction>
</comment>
<evidence type="ECO:0000313" key="6">
    <source>
        <dbReference type="Proteomes" id="UP000694001"/>
    </source>
</evidence>
<evidence type="ECO:0000256" key="3">
    <source>
        <dbReference type="ARBA" id="ARBA00011985"/>
    </source>
</evidence>
<dbReference type="AlphaFoldDB" id="A0A975YIZ3"/>
<name>A0A975YIZ3_9PROT</name>
<gene>
    <name evidence="5" type="ORF">KO353_12550</name>
</gene>
<dbReference type="Pfam" id="PF03641">
    <property type="entry name" value="Lysine_decarbox"/>
    <property type="match status" value="1"/>
</dbReference>
<dbReference type="PANTHER" id="PTHR31223:SF70">
    <property type="entry name" value="LOG FAMILY PROTEIN YJL055W"/>
    <property type="match status" value="1"/>
</dbReference>
<evidence type="ECO:0000256" key="1">
    <source>
        <dbReference type="ARBA" id="ARBA00000274"/>
    </source>
</evidence>
<sequence>MADLSDLFLVLPGGVGTLDEALEMITWYDIGLSRKPTLFIDVDGFWRDFVRMMEGLRARGVLRPEVEGAWSVLPDVPAALEAVAKRLAPRAA</sequence>